<gene>
    <name evidence="2" type="ORF">Pmani_015635</name>
</gene>
<dbReference type="AlphaFoldDB" id="A0AAE1PT77"/>
<reference evidence="2" key="1">
    <citation type="submission" date="2023-11" db="EMBL/GenBank/DDBJ databases">
        <title>Genome assemblies of two species of porcelain crab, Petrolisthes cinctipes and Petrolisthes manimaculis (Anomura: Porcellanidae).</title>
        <authorList>
            <person name="Angst P."/>
        </authorList>
    </citation>
    <scope>NUCLEOTIDE SEQUENCE</scope>
    <source>
        <strain evidence="2">PB745_02</strain>
        <tissue evidence="2">Gill</tissue>
    </source>
</reference>
<feature type="domain" description="PA" evidence="1">
    <location>
        <begin position="82"/>
        <end position="163"/>
    </location>
</feature>
<dbReference type="InterPro" id="IPR039373">
    <property type="entry name" value="Peptidase_M28B"/>
</dbReference>
<evidence type="ECO:0000259" key="1">
    <source>
        <dbReference type="Pfam" id="PF02225"/>
    </source>
</evidence>
<sequence>MENAMWVADRWREQGWDQVHLVPYQVLLSYPKNDTPNLVSVLDESGVEMWTSQGWQDPLYAPEEFSSEILPNFNAFSAPGQVEGDVVYAYFGRQEDFDLLESLGVQIAGRIVLARYGEIFRGNIAATAERLGAVGLVLYADPQQYAPLGEEAVYPNTVYMPPSGAADGSVFLDNGDPLTQFYPAIS</sequence>
<dbReference type="InterPro" id="IPR046450">
    <property type="entry name" value="PA_dom_sf"/>
</dbReference>
<dbReference type="GO" id="GO:0004180">
    <property type="term" value="F:carboxypeptidase activity"/>
    <property type="evidence" value="ECO:0007669"/>
    <property type="project" value="TreeGrafter"/>
</dbReference>
<accession>A0AAE1PT77</accession>
<comment type="caution">
    <text evidence="2">The sequence shown here is derived from an EMBL/GenBank/DDBJ whole genome shotgun (WGS) entry which is preliminary data.</text>
</comment>
<dbReference type="PANTHER" id="PTHR10404">
    <property type="entry name" value="N-ACETYLATED-ALPHA-LINKED ACIDIC DIPEPTIDASE"/>
    <property type="match status" value="1"/>
</dbReference>
<name>A0AAE1PT77_9EUCA</name>
<organism evidence="2 3">
    <name type="scientific">Petrolisthes manimaculis</name>
    <dbReference type="NCBI Taxonomy" id="1843537"/>
    <lineage>
        <taxon>Eukaryota</taxon>
        <taxon>Metazoa</taxon>
        <taxon>Ecdysozoa</taxon>
        <taxon>Arthropoda</taxon>
        <taxon>Crustacea</taxon>
        <taxon>Multicrustacea</taxon>
        <taxon>Malacostraca</taxon>
        <taxon>Eumalacostraca</taxon>
        <taxon>Eucarida</taxon>
        <taxon>Decapoda</taxon>
        <taxon>Pleocyemata</taxon>
        <taxon>Anomura</taxon>
        <taxon>Galatheoidea</taxon>
        <taxon>Porcellanidae</taxon>
        <taxon>Petrolisthes</taxon>
    </lineage>
</organism>
<dbReference type="Proteomes" id="UP001292094">
    <property type="component" value="Unassembled WGS sequence"/>
</dbReference>
<evidence type="ECO:0000313" key="3">
    <source>
        <dbReference type="Proteomes" id="UP001292094"/>
    </source>
</evidence>
<dbReference type="Pfam" id="PF02225">
    <property type="entry name" value="PA"/>
    <property type="match status" value="1"/>
</dbReference>
<protein>
    <recommendedName>
        <fullName evidence="1">PA domain-containing protein</fullName>
    </recommendedName>
</protein>
<dbReference type="SUPFAM" id="SSF52025">
    <property type="entry name" value="PA domain"/>
    <property type="match status" value="1"/>
</dbReference>
<evidence type="ECO:0000313" key="2">
    <source>
        <dbReference type="EMBL" id="KAK4312970.1"/>
    </source>
</evidence>
<dbReference type="Gene3D" id="3.50.30.30">
    <property type="match status" value="1"/>
</dbReference>
<dbReference type="PANTHER" id="PTHR10404:SF77">
    <property type="entry name" value="GLUTAMATE CARBOXYPEPTIDASE 2 HOMOLOG"/>
    <property type="match status" value="1"/>
</dbReference>
<keyword evidence="3" id="KW-1185">Reference proteome</keyword>
<dbReference type="EMBL" id="JAWZYT010001357">
    <property type="protein sequence ID" value="KAK4312970.1"/>
    <property type="molecule type" value="Genomic_DNA"/>
</dbReference>
<dbReference type="InterPro" id="IPR003137">
    <property type="entry name" value="PA_domain"/>
</dbReference>
<proteinExistence type="predicted"/>